<sequence>MSAPAADDAASRLQATAARWEKLEEVVKLVTREPDAKALFNKYTVIRSVVGEVKPVFSDALQIRSKVFYDKHGAVSQAECDDFDAVSVHVVMYFNYTLFSEEMEELVVQARLLKSIGMEGSGLRFQHRKKNVSVAGVDTRYPAHGARRVTVMRTPEANYKAPVLIPVGCMRLRRAAKAPRAGKLLEVVARMERLCVVATARNFDIGRALMAAAEDIARDACHVRWALLYTPLDAREFYIKVGYVAKDGWVFYKGQKPFLAMIKCLADASL</sequence>
<reference evidence="2 3" key="1">
    <citation type="journal article" date="2015" name="PLoS Pathog.">
        <title>Leptomonas seymouri: Adaptations to the Dixenous Life Cycle Analyzed by Genome Sequencing, Transcriptome Profiling and Co-infection with Leishmania donovani.</title>
        <authorList>
            <person name="Kraeva N."/>
            <person name="Butenko A."/>
            <person name="Hlavacova J."/>
            <person name="Kostygov A."/>
            <person name="Myskova J."/>
            <person name="Grybchuk D."/>
            <person name="Lestinova T."/>
            <person name="Votypka J."/>
            <person name="Volf P."/>
            <person name="Opperdoes F."/>
            <person name="Flegontov P."/>
            <person name="Lukes J."/>
            <person name="Yurchenko V."/>
        </authorList>
    </citation>
    <scope>NUCLEOTIDE SEQUENCE [LARGE SCALE GENOMIC DNA]</scope>
    <source>
        <strain evidence="2 3">ATCC 30220</strain>
    </source>
</reference>
<keyword evidence="3" id="KW-1185">Reference proteome</keyword>
<dbReference type="SUPFAM" id="SSF55729">
    <property type="entry name" value="Acyl-CoA N-acyltransferases (Nat)"/>
    <property type="match status" value="1"/>
</dbReference>
<dbReference type="InterPro" id="IPR016181">
    <property type="entry name" value="Acyl_CoA_acyltransferase"/>
</dbReference>
<dbReference type="VEuPathDB" id="TriTrypDB:Lsey_0044_0050"/>
<comment type="caution">
    <text evidence="2">The sequence shown here is derived from an EMBL/GenBank/DDBJ whole genome shotgun (WGS) entry which is preliminary data.</text>
</comment>
<dbReference type="InterPro" id="IPR000182">
    <property type="entry name" value="GNAT_dom"/>
</dbReference>
<evidence type="ECO:0000313" key="3">
    <source>
        <dbReference type="Proteomes" id="UP000038009"/>
    </source>
</evidence>
<dbReference type="Gene3D" id="3.40.630.30">
    <property type="match status" value="1"/>
</dbReference>
<evidence type="ECO:0000313" key="2">
    <source>
        <dbReference type="EMBL" id="KPI88634.1"/>
    </source>
</evidence>
<name>A0A0N1I6B9_LEPSE</name>
<dbReference type="AlphaFoldDB" id="A0A0N1I6B9"/>
<keyword evidence="2" id="KW-0808">Transferase</keyword>
<organism evidence="2 3">
    <name type="scientific">Leptomonas seymouri</name>
    <dbReference type="NCBI Taxonomy" id="5684"/>
    <lineage>
        <taxon>Eukaryota</taxon>
        <taxon>Discoba</taxon>
        <taxon>Euglenozoa</taxon>
        <taxon>Kinetoplastea</taxon>
        <taxon>Metakinetoplastina</taxon>
        <taxon>Trypanosomatida</taxon>
        <taxon>Trypanosomatidae</taxon>
        <taxon>Leishmaniinae</taxon>
        <taxon>Leptomonas</taxon>
    </lineage>
</organism>
<dbReference type="GO" id="GO:0006048">
    <property type="term" value="P:UDP-N-acetylglucosamine biosynthetic process"/>
    <property type="evidence" value="ECO:0007669"/>
    <property type="project" value="UniProtKB-UniPathway"/>
</dbReference>
<dbReference type="OrthoDB" id="329272at2759"/>
<proteinExistence type="predicted"/>
<dbReference type="EMBL" id="LJSK01000044">
    <property type="protein sequence ID" value="KPI88634.1"/>
    <property type="molecule type" value="Genomic_DNA"/>
</dbReference>
<dbReference type="Pfam" id="PF13508">
    <property type="entry name" value="Acetyltransf_7"/>
    <property type="match status" value="1"/>
</dbReference>
<dbReference type="Proteomes" id="UP000038009">
    <property type="component" value="Unassembled WGS sequence"/>
</dbReference>
<dbReference type="UniPathway" id="UPA00113">
    <property type="reaction ID" value="UER00529"/>
</dbReference>
<evidence type="ECO:0000259" key="1">
    <source>
        <dbReference type="Pfam" id="PF13508"/>
    </source>
</evidence>
<dbReference type="CDD" id="cd04301">
    <property type="entry name" value="NAT_SF"/>
    <property type="match status" value="1"/>
</dbReference>
<accession>A0A0N1I6B9</accession>
<dbReference type="GO" id="GO:0016747">
    <property type="term" value="F:acyltransferase activity, transferring groups other than amino-acyl groups"/>
    <property type="evidence" value="ECO:0007669"/>
    <property type="project" value="InterPro"/>
</dbReference>
<feature type="domain" description="N-acetyltransferase" evidence="1">
    <location>
        <begin position="166"/>
        <end position="244"/>
    </location>
</feature>
<protein>
    <submittedName>
        <fullName evidence="2">Actyltransferase-like protein</fullName>
    </submittedName>
</protein>
<gene>
    <name evidence="2" type="ORF">ABL78_2238</name>
</gene>
<dbReference type="OMA" id="KDGRACM"/>